<dbReference type="EMBL" id="JARBHA010000002">
    <property type="protein sequence ID" value="KAJ9706757.1"/>
    <property type="molecule type" value="Genomic_DNA"/>
</dbReference>
<dbReference type="AlphaFoldDB" id="A0AA39AFT7"/>
<keyword evidence="3" id="KW-0732">Signal</keyword>
<feature type="transmembrane region" description="Helical" evidence="2">
    <location>
        <begin position="31"/>
        <end position="54"/>
    </location>
</feature>
<evidence type="ECO:0000256" key="3">
    <source>
        <dbReference type="SAM" id="SignalP"/>
    </source>
</evidence>
<dbReference type="PANTHER" id="PTHR36595:SF3">
    <property type="entry name" value="TRANSMEMBRANE PROTEIN"/>
    <property type="match status" value="1"/>
</dbReference>
<gene>
    <name evidence="4" type="ORF">PVL29_001967</name>
</gene>
<dbReference type="PANTHER" id="PTHR36595">
    <property type="entry name" value="TRANSMEMBRANE PROTEIN"/>
    <property type="match status" value="1"/>
</dbReference>
<evidence type="ECO:0000313" key="4">
    <source>
        <dbReference type="EMBL" id="KAJ9706757.1"/>
    </source>
</evidence>
<reference evidence="4 5" key="1">
    <citation type="journal article" date="2023" name="BMC Biotechnol.">
        <title>Vitis rotundifolia cv Carlos genome sequencing.</title>
        <authorList>
            <person name="Huff M."/>
            <person name="Hulse-Kemp A."/>
            <person name="Scheffler B."/>
            <person name="Youngblood R."/>
            <person name="Simpson S."/>
            <person name="Babiker E."/>
            <person name="Staton M."/>
        </authorList>
    </citation>
    <scope>NUCLEOTIDE SEQUENCE [LARGE SCALE GENOMIC DNA]</scope>
    <source>
        <tissue evidence="4">Leaf</tissue>
    </source>
</reference>
<accession>A0AA39AFT7</accession>
<keyword evidence="2" id="KW-1133">Transmembrane helix</keyword>
<keyword evidence="2" id="KW-0812">Transmembrane</keyword>
<name>A0AA39AFT7_VITRO</name>
<feature type="compositionally biased region" description="Acidic residues" evidence="1">
    <location>
        <begin position="111"/>
        <end position="134"/>
    </location>
</feature>
<evidence type="ECO:0000256" key="2">
    <source>
        <dbReference type="SAM" id="Phobius"/>
    </source>
</evidence>
<keyword evidence="5" id="KW-1185">Reference proteome</keyword>
<feature type="chain" id="PRO_5041367609" evidence="3">
    <location>
        <begin position="22"/>
        <end position="166"/>
    </location>
</feature>
<sequence length="166" mass="19182">MSILPFLILCVASMLFLSLHSSPSIVECENLLGSSFSTVLMVFVFNTVIFAFLVKGYMPSYDEFDHFDSSLPFLLMVDGMKEEHEEDRCNNIDTSDDDDNDDNCYPCSDGYNEDDDDDGSDEEVGWADEEQDDDDLDKRIEEFIAKVNKGWREEWLRENLHDRFVV</sequence>
<comment type="caution">
    <text evidence="4">The sequence shown here is derived from an EMBL/GenBank/DDBJ whole genome shotgun (WGS) entry which is preliminary data.</text>
</comment>
<proteinExistence type="predicted"/>
<evidence type="ECO:0000256" key="1">
    <source>
        <dbReference type="SAM" id="MobiDB-lite"/>
    </source>
</evidence>
<organism evidence="4 5">
    <name type="scientific">Vitis rotundifolia</name>
    <name type="common">Muscadine grape</name>
    <dbReference type="NCBI Taxonomy" id="103349"/>
    <lineage>
        <taxon>Eukaryota</taxon>
        <taxon>Viridiplantae</taxon>
        <taxon>Streptophyta</taxon>
        <taxon>Embryophyta</taxon>
        <taxon>Tracheophyta</taxon>
        <taxon>Spermatophyta</taxon>
        <taxon>Magnoliopsida</taxon>
        <taxon>eudicotyledons</taxon>
        <taxon>Gunneridae</taxon>
        <taxon>Pentapetalae</taxon>
        <taxon>rosids</taxon>
        <taxon>Vitales</taxon>
        <taxon>Vitaceae</taxon>
        <taxon>Viteae</taxon>
        <taxon>Vitis</taxon>
    </lineage>
</organism>
<protein>
    <submittedName>
        <fullName evidence="4">Uncharacterized protein</fullName>
    </submittedName>
</protein>
<evidence type="ECO:0000313" key="5">
    <source>
        <dbReference type="Proteomes" id="UP001168098"/>
    </source>
</evidence>
<dbReference type="Proteomes" id="UP001168098">
    <property type="component" value="Unassembled WGS sequence"/>
</dbReference>
<feature type="region of interest" description="Disordered" evidence="1">
    <location>
        <begin position="86"/>
        <end position="134"/>
    </location>
</feature>
<keyword evidence="2" id="KW-0472">Membrane</keyword>
<feature type="signal peptide" evidence="3">
    <location>
        <begin position="1"/>
        <end position="21"/>
    </location>
</feature>